<name>A0A7Z9E564_9CYAN</name>
<reference evidence="1" key="1">
    <citation type="submission" date="2019-10" db="EMBL/GenBank/DDBJ databases">
        <authorList>
            <consortium name="Genoscope - CEA"/>
            <person name="William W."/>
        </authorList>
    </citation>
    <scope>NUCLEOTIDE SEQUENCE [LARGE SCALE GENOMIC DNA]</scope>
    <source>
        <strain evidence="1">BBR_PRJEB10992</strain>
    </source>
</reference>
<protein>
    <submittedName>
        <fullName evidence="1">Uncharacterized protein</fullName>
    </submittedName>
</protein>
<sequence length="43" mass="4631">MNGLGAALTNPFQSLIGIIADFNHIIVELDGNNDVSIPDRDYS</sequence>
<evidence type="ECO:0000313" key="2">
    <source>
        <dbReference type="Proteomes" id="UP000184550"/>
    </source>
</evidence>
<organism evidence="1 2">
    <name type="scientific">Planktothrix serta PCC 8927</name>
    <dbReference type="NCBI Taxonomy" id="671068"/>
    <lineage>
        <taxon>Bacteria</taxon>
        <taxon>Bacillati</taxon>
        <taxon>Cyanobacteriota</taxon>
        <taxon>Cyanophyceae</taxon>
        <taxon>Oscillatoriophycideae</taxon>
        <taxon>Oscillatoriales</taxon>
        <taxon>Microcoleaceae</taxon>
        <taxon>Planktothrix</taxon>
    </lineage>
</organism>
<keyword evidence="2" id="KW-1185">Reference proteome</keyword>
<gene>
    <name evidence="1" type="ORF">PL8927_790086</name>
</gene>
<comment type="caution">
    <text evidence="1">The sequence shown here is derived from an EMBL/GenBank/DDBJ whole genome shotgun (WGS) entry which is preliminary data.</text>
</comment>
<dbReference type="AlphaFoldDB" id="A0A7Z9E564"/>
<proteinExistence type="predicted"/>
<dbReference type="Proteomes" id="UP000184550">
    <property type="component" value="Unassembled WGS sequence"/>
</dbReference>
<evidence type="ECO:0000313" key="1">
    <source>
        <dbReference type="EMBL" id="VXD23959.1"/>
    </source>
</evidence>
<accession>A0A7Z9E564</accession>
<dbReference type="EMBL" id="CZCU02000156">
    <property type="protein sequence ID" value="VXD23959.1"/>
    <property type="molecule type" value="Genomic_DNA"/>
</dbReference>